<name>A0A0A1TJP8_9HYPO</name>
<dbReference type="STRING" id="1531966.A0A0A1TJP8"/>
<reference evidence="3 4" key="1">
    <citation type="journal article" date="2015" name="Genome Announc.">
        <title>Draft Genome Sequence and Gene Annotation of the Entomopathogenic Fungus Verticillium hemipterigenum.</title>
        <authorList>
            <person name="Horn F."/>
            <person name="Habel A."/>
            <person name="Scharf D.H."/>
            <person name="Dworschak J."/>
            <person name="Brakhage A.A."/>
            <person name="Guthke R."/>
            <person name="Hertweck C."/>
            <person name="Linde J."/>
        </authorList>
    </citation>
    <scope>NUCLEOTIDE SEQUENCE [LARGE SCALE GENOMIC DNA]</scope>
</reference>
<dbReference type="InterPro" id="IPR051661">
    <property type="entry name" value="Actin_filament_regulator"/>
</dbReference>
<feature type="compositionally biased region" description="Low complexity" evidence="1">
    <location>
        <begin position="327"/>
        <end position="336"/>
    </location>
</feature>
<accession>A0A0A1TJP8</accession>
<dbReference type="Proteomes" id="UP000039046">
    <property type="component" value="Unassembled WGS sequence"/>
</dbReference>
<dbReference type="PANTHER" id="PTHR47102:SF2">
    <property type="entry name" value="PROTEIN BNI1"/>
    <property type="match status" value="1"/>
</dbReference>
<dbReference type="InterPro" id="IPR011989">
    <property type="entry name" value="ARM-like"/>
</dbReference>
<feature type="compositionally biased region" description="Basic and acidic residues" evidence="1">
    <location>
        <begin position="300"/>
        <end position="309"/>
    </location>
</feature>
<dbReference type="GO" id="GO:0030036">
    <property type="term" value="P:actin cytoskeleton organization"/>
    <property type="evidence" value="ECO:0007669"/>
    <property type="project" value="InterPro"/>
</dbReference>
<feature type="domain" description="Formin GTPase-binding" evidence="2">
    <location>
        <begin position="207"/>
        <end position="477"/>
    </location>
</feature>
<sequence length="717" mass="79938">MAPSQVSPRKAVAALGEIHGNGQDHASRSPLKSTDVSYADNRGRSRSPTKNAFPSLGFRGKASPTKEDPKSRDASPKKPKKMKSGPNLAALLSRPKSFKNLRKQADNDADIGMNKENTAPSTGYEAPTPIWAQFASTGSLTSEDKQSPSISRPVSYQASTPLTTPAKPDYSASSSKQHTRGRSIASAFKSGHGRSKSVAATPKAPNQPEIEAKDINKHLEALLDRRNIPENQRYKMRNLTDTIKMEFIRQDWAEMQAAKTKDSPADDNGVDSEGEEEQPRRGRGRSFTFSRSRKNSASPTKRDRRDASVGRHLRSKSTDNVALDRPVSSGASTGGVSSVLSMIKPQQGPSDYVSYLRKVTKPEAIEVGKIHKLRLLLRNETVAWIESFIEQGGMEEIVSQLNRIMEVEWRADHEDALLHENLLCLKALATTARAMEYLKAHHTELFPKLLHLIFDPEKKGPSEFTTRNIITSILIMYISSASPAERIIRAKQVLKHLRDPEPKEADQPLPWVLEMRQERPYRVWSKEAVSVTKEVFWIFLHNMNVIALPPGANAREEDPFDTSNNEPYAYMNRHFPHERPPVPAAPYVGGVEWDATNYLASHLDLMNALIACTATQDARNEIRGLLRISGWERCMGGSLRMCKEKFYGCVHEALRTWVAAAAEDGWKVEDVRFGPVAADISRGHSPIKGKDVEDAPKLEMPRFDLGSDNDQKNDAWL</sequence>
<feature type="region of interest" description="Disordered" evidence="1">
    <location>
        <begin position="1"/>
        <end position="213"/>
    </location>
</feature>
<evidence type="ECO:0000256" key="1">
    <source>
        <dbReference type="SAM" id="MobiDB-lite"/>
    </source>
</evidence>
<dbReference type="AlphaFoldDB" id="A0A0A1TJP8"/>
<dbReference type="GO" id="GO:0003779">
    <property type="term" value="F:actin binding"/>
    <property type="evidence" value="ECO:0007669"/>
    <property type="project" value="InterPro"/>
</dbReference>
<feature type="compositionally biased region" description="Basic and acidic residues" evidence="1">
    <location>
        <begin position="64"/>
        <end position="76"/>
    </location>
</feature>
<organism evidence="3 4">
    <name type="scientific">[Torrubiella] hemipterigena</name>
    <dbReference type="NCBI Taxonomy" id="1531966"/>
    <lineage>
        <taxon>Eukaryota</taxon>
        <taxon>Fungi</taxon>
        <taxon>Dikarya</taxon>
        <taxon>Ascomycota</taxon>
        <taxon>Pezizomycotina</taxon>
        <taxon>Sordariomycetes</taxon>
        <taxon>Hypocreomycetidae</taxon>
        <taxon>Hypocreales</taxon>
        <taxon>Clavicipitaceae</taxon>
        <taxon>Clavicipitaceae incertae sedis</taxon>
        <taxon>'Torrubiella' clade</taxon>
    </lineage>
</organism>
<dbReference type="InterPro" id="IPR016024">
    <property type="entry name" value="ARM-type_fold"/>
</dbReference>
<dbReference type="Pfam" id="PF06371">
    <property type="entry name" value="Drf_GBD"/>
    <property type="match status" value="1"/>
</dbReference>
<dbReference type="HOGENOM" id="CLU_008022_0_0_1"/>
<dbReference type="OrthoDB" id="2155261at2759"/>
<feature type="region of interest" description="Disordered" evidence="1">
    <location>
        <begin position="698"/>
        <end position="717"/>
    </location>
</feature>
<dbReference type="PANTHER" id="PTHR47102">
    <property type="entry name" value="PROTEIN BNI1"/>
    <property type="match status" value="1"/>
</dbReference>
<protein>
    <recommendedName>
        <fullName evidence="2">Formin GTPase-binding domain-containing protein</fullName>
    </recommendedName>
</protein>
<dbReference type="Gene3D" id="1.25.10.10">
    <property type="entry name" value="Leucine-rich Repeat Variant"/>
    <property type="match status" value="1"/>
</dbReference>
<dbReference type="SUPFAM" id="SSF48371">
    <property type="entry name" value="ARM repeat"/>
    <property type="match status" value="1"/>
</dbReference>
<feature type="region of interest" description="Disordered" evidence="1">
    <location>
        <begin position="256"/>
        <end position="336"/>
    </location>
</feature>
<dbReference type="InterPro" id="IPR010473">
    <property type="entry name" value="GTPase-bd"/>
</dbReference>
<dbReference type="SMART" id="SM01140">
    <property type="entry name" value="Drf_GBD"/>
    <property type="match status" value="1"/>
</dbReference>
<dbReference type="EMBL" id="CDHN01000003">
    <property type="protein sequence ID" value="CEJ90935.1"/>
    <property type="molecule type" value="Genomic_DNA"/>
</dbReference>
<evidence type="ECO:0000313" key="4">
    <source>
        <dbReference type="Proteomes" id="UP000039046"/>
    </source>
</evidence>
<gene>
    <name evidence="3" type="ORF">VHEMI06685</name>
</gene>
<evidence type="ECO:0000259" key="2">
    <source>
        <dbReference type="SMART" id="SM01140"/>
    </source>
</evidence>
<dbReference type="GO" id="GO:0031267">
    <property type="term" value="F:small GTPase binding"/>
    <property type="evidence" value="ECO:0007669"/>
    <property type="project" value="InterPro"/>
</dbReference>
<feature type="compositionally biased region" description="Polar residues" evidence="1">
    <location>
        <begin position="134"/>
        <end position="163"/>
    </location>
</feature>
<proteinExistence type="predicted"/>
<keyword evidence="4" id="KW-1185">Reference proteome</keyword>
<evidence type="ECO:0000313" key="3">
    <source>
        <dbReference type="EMBL" id="CEJ90935.1"/>
    </source>
</evidence>